<protein>
    <submittedName>
        <fullName evidence="8">EXS family-domain-containing protein</fullName>
    </submittedName>
</protein>
<comment type="caution">
    <text evidence="8">The sequence shown here is derived from an EMBL/GenBank/DDBJ whole genome shotgun (WGS) entry which is preliminary data.</text>
</comment>
<sequence length="365" mass="40276">MTILTAVWLSLYRIGDTQTNLSLYIALATINAVYCSIWDLFMDFSVLQGNARHRLLRDITALRPVWIYYLIMVIDPILRFSWIFYAIFTHDAQHSTIVSFMVSLAEVVRRGLWTLLRVENEHCANVAQYKASRDTPLPYHLENFVQRPSLEEAAATTTASLHHTPSAMDGGPAPPTTPKTPRTVPPQTPGTASSQRHGPVPTPLSEAAVEVSAPAMPTTTTTGAATTALEGGAGGPGTFRRRRTDTLGKRSILQAMAEAHKQDFEKRRVPAGEERKDSPLGGDEEEDDDEEEEEEELKSEEERIEEEEDEEADTSNDSREGPRRGGLRRMGTRGAREGSGDRGLMPGGGSGGHKGPDDTYQKSWE</sequence>
<dbReference type="GO" id="GO:0000822">
    <property type="term" value="F:inositol hexakisphosphate binding"/>
    <property type="evidence" value="ECO:0007669"/>
    <property type="project" value="TreeGrafter"/>
</dbReference>
<feature type="compositionally biased region" description="Low complexity" evidence="5">
    <location>
        <begin position="152"/>
        <end position="167"/>
    </location>
</feature>
<gene>
    <name evidence="8" type="ORF">B0T15DRAFT_118227</name>
</gene>
<feature type="compositionally biased region" description="Pro residues" evidence="5">
    <location>
        <begin position="172"/>
        <end position="188"/>
    </location>
</feature>
<feature type="region of interest" description="Disordered" evidence="5">
    <location>
        <begin position="152"/>
        <end position="202"/>
    </location>
</feature>
<evidence type="ECO:0000256" key="2">
    <source>
        <dbReference type="ARBA" id="ARBA00022692"/>
    </source>
</evidence>
<dbReference type="PROSITE" id="PS51380">
    <property type="entry name" value="EXS"/>
    <property type="match status" value="1"/>
</dbReference>
<comment type="subcellular location">
    <subcellularLocation>
        <location evidence="1">Membrane</location>
        <topology evidence="1">Multi-pass membrane protein</topology>
    </subcellularLocation>
</comment>
<dbReference type="GO" id="GO:0005886">
    <property type="term" value="C:plasma membrane"/>
    <property type="evidence" value="ECO:0007669"/>
    <property type="project" value="TreeGrafter"/>
</dbReference>
<feature type="region of interest" description="Disordered" evidence="5">
    <location>
        <begin position="216"/>
        <end position="243"/>
    </location>
</feature>
<dbReference type="GO" id="GO:0006817">
    <property type="term" value="P:phosphate ion transport"/>
    <property type="evidence" value="ECO:0007669"/>
    <property type="project" value="TreeGrafter"/>
</dbReference>
<feature type="compositionally biased region" description="Basic and acidic residues" evidence="5">
    <location>
        <begin position="354"/>
        <end position="365"/>
    </location>
</feature>
<evidence type="ECO:0000259" key="7">
    <source>
        <dbReference type="PROSITE" id="PS51380"/>
    </source>
</evidence>
<feature type="region of interest" description="Disordered" evidence="5">
    <location>
        <begin position="259"/>
        <end position="365"/>
    </location>
</feature>
<evidence type="ECO:0000256" key="3">
    <source>
        <dbReference type="ARBA" id="ARBA00022989"/>
    </source>
</evidence>
<dbReference type="RefSeq" id="XP_062724554.1">
    <property type="nucleotide sequence ID" value="XM_062861589.1"/>
</dbReference>
<feature type="compositionally biased region" description="Basic and acidic residues" evidence="5">
    <location>
        <begin position="259"/>
        <end position="278"/>
    </location>
</feature>
<keyword evidence="9" id="KW-1185">Reference proteome</keyword>
<organism evidence="8 9">
    <name type="scientific">Chaetomium strumarium</name>
    <dbReference type="NCBI Taxonomy" id="1170767"/>
    <lineage>
        <taxon>Eukaryota</taxon>
        <taxon>Fungi</taxon>
        <taxon>Dikarya</taxon>
        <taxon>Ascomycota</taxon>
        <taxon>Pezizomycotina</taxon>
        <taxon>Sordariomycetes</taxon>
        <taxon>Sordariomycetidae</taxon>
        <taxon>Sordariales</taxon>
        <taxon>Chaetomiaceae</taxon>
        <taxon>Chaetomium</taxon>
    </lineage>
</organism>
<evidence type="ECO:0000256" key="4">
    <source>
        <dbReference type="ARBA" id="ARBA00023136"/>
    </source>
</evidence>
<dbReference type="GO" id="GO:0016036">
    <property type="term" value="P:cellular response to phosphate starvation"/>
    <property type="evidence" value="ECO:0007669"/>
    <property type="project" value="TreeGrafter"/>
</dbReference>
<reference evidence="8" key="2">
    <citation type="submission" date="2023-06" db="EMBL/GenBank/DDBJ databases">
        <authorList>
            <consortium name="Lawrence Berkeley National Laboratory"/>
            <person name="Mondo S.J."/>
            <person name="Hensen N."/>
            <person name="Bonometti L."/>
            <person name="Westerberg I."/>
            <person name="Brannstrom I.O."/>
            <person name="Guillou S."/>
            <person name="Cros-Aarteil S."/>
            <person name="Calhoun S."/>
            <person name="Haridas S."/>
            <person name="Kuo A."/>
            <person name="Pangilinan J."/>
            <person name="Riley R."/>
            <person name="Labutti K."/>
            <person name="Andreopoulos B."/>
            <person name="Lipzen A."/>
            <person name="Chen C."/>
            <person name="Yanf M."/>
            <person name="Daum C."/>
            <person name="Ng V."/>
            <person name="Clum A."/>
            <person name="Steindorff A."/>
            <person name="Ohm R."/>
            <person name="Martin F."/>
            <person name="Silar P."/>
            <person name="Natvig D."/>
            <person name="Lalanne C."/>
            <person name="Gautier V."/>
            <person name="Ament-Velasquez S.L."/>
            <person name="Kruys A."/>
            <person name="Hutchinson M.I."/>
            <person name="Powell A.J."/>
            <person name="Barry K."/>
            <person name="Miller A.N."/>
            <person name="Grigoriev I.V."/>
            <person name="Debuchy R."/>
            <person name="Gladieux P."/>
            <person name="Thoren M.H."/>
            <person name="Johannesson H."/>
        </authorList>
    </citation>
    <scope>NUCLEOTIDE SEQUENCE</scope>
    <source>
        <strain evidence="8">CBS 333.67</strain>
    </source>
</reference>
<dbReference type="PANTHER" id="PTHR10783">
    <property type="entry name" value="XENOTROPIC AND POLYTROPIC RETROVIRUS RECEPTOR 1-RELATED"/>
    <property type="match status" value="1"/>
</dbReference>
<evidence type="ECO:0000256" key="6">
    <source>
        <dbReference type="SAM" id="Phobius"/>
    </source>
</evidence>
<dbReference type="InterPro" id="IPR004342">
    <property type="entry name" value="EXS_C"/>
</dbReference>
<feature type="transmembrane region" description="Helical" evidence="6">
    <location>
        <begin position="65"/>
        <end position="88"/>
    </location>
</feature>
<evidence type="ECO:0000313" key="8">
    <source>
        <dbReference type="EMBL" id="KAK3308774.1"/>
    </source>
</evidence>
<keyword evidence="3 6" id="KW-1133">Transmembrane helix</keyword>
<keyword evidence="4 6" id="KW-0472">Membrane</keyword>
<reference evidence="8" key="1">
    <citation type="journal article" date="2023" name="Mol. Phylogenet. Evol.">
        <title>Genome-scale phylogeny and comparative genomics of the fungal order Sordariales.</title>
        <authorList>
            <person name="Hensen N."/>
            <person name="Bonometti L."/>
            <person name="Westerberg I."/>
            <person name="Brannstrom I.O."/>
            <person name="Guillou S."/>
            <person name="Cros-Aarteil S."/>
            <person name="Calhoun S."/>
            <person name="Haridas S."/>
            <person name="Kuo A."/>
            <person name="Mondo S."/>
            <person name="Pangilinan J."/>
            <person name="Riley R."/>
            <person name="LaButti K."/>
            <person name="Andreopoulos B."/>
            <person name="Lipzen A."/>
            <person name="Chen C."/>
            <person name="Yan M."/>
            <person name="Daum C."/>
            <person name="Ng V."/>
            <person name="Clum A."/>
            <person name="Steindorff A."/>
            <person name="Ohm R.A."/>
            <person name="Martin F."/>
            <person name="Silar P."/>
            <person name="Natvig D.O."/>
            <person name="Lalanne C."/>
            <person name="Gautier V."/>
            <person name="Ament-Velasquez S.L."/>
            <person name="Kruys A."/>
            <person name="Hutchinson M.I."/>
            <person name="Powell A.J."/>
            <person name="Barry K."/>
            <person name="Miller A.N."/>
            <person name="Grigoriev I.V."/>
            <person name="Debuchy R."/>
            <person name="Gladieux P."/>
            <person name="Hiltunen Thoren M."/>
            <person name="Johannesson H."/>
        </authorList>
    </citation>
    <scope>NUCLEOTIDE SEQUENCE</scope>
    <source>
        <strain evidence="8">CBS 333.67</strain>
    </source>
</reference>
<dbReference type="GeneID" id="87880418"/>
<evidence type="ECO:0000256" key="1">
    <source>
        <dbReference type="ARBA" id="ARBA00004141"/>
    </source>
</evidence>
<proteinExistence type="predicted"/>
<evidence type="ECO:0000256" key="5">
    <source>
        <dbReference type="SAM" id="MobiDB-lite"/>
    </source>
</evidence>
<dbReference type="Proteomes" id="UP001273166">
    <property type="component" value="Unassembled WGS sequence"/>
</dbReference>
<keyword evidence="2 6" id="KW-0812">Transmembrane</keyword>
<dbReference type="PANTHER" id="PTHR10783:SF103">
    <property type="entry name" value="SOLUTE CARRIER FAMILY 53 MEMBER 1"/>
    <property type="match status" value="1"/>
</dbReference>
<feature type="domain" description="EXS" evidence="7">
    <location>
        <begin position="1"/>
        <end position="149"/>
    </location>
</feature>
<feature type="transmembrane region" description="Helical" evidence="6">
    <location>
        <begin position="21"/>
        <end position="44"/>
    </location>
</feature>
<dbReference type="Pfam" id="PF03124">
    <property type="entry name" value="EXS"/>
    <property type="match status" value="1"/>
</dbReference>
<feature type="compositionally biased region" description="Low complexity" evidence="5">
    <location>
        <begin position="216"/>
        <end position="230"/>
    </location>
</feature>
<feature type="compositionally biased region" description="Acidic residues" evidence="5">
    <location>
        <begin position="282"/>
        <end position="314"/>
    </location>
</feature>
<accession>A0AAJ0GZ26</accession>
<dbReference type="GO" id="GO:0005794">
    <property type="term" value="C:Golgi apparatus"/>
    <property type="evidence" value="ECO:0007669"/>
    <property type="project" value="TreeGrafter"/>
</dbReference>
<dbReference type="EMBL" id="JAUDZG010000002">
    <property type="protein sequence ID" value="KAK3308774.1"/>
    <property type="molecule type" value="Genomic_DNA"/>
</dbReference>
<name>A0AAJ0GZ26_9PEZI</name>
<dbReference type="AlphaFoldDB" id="A0AAJ0GZ26"/>
<evidence type="ECO:0000313" key="9">
    <source>
        <dbReference type="Proteomes" id="UP001273166"/>
    </source>
</evidence>